<keyword evidence="1" id="KW-0812">Transmembrane</keyword>
<evidence type="ECO:0000259" key="2">
    <source>
        <dbReference type="SMART" id="SM00974"/>
    </source>
</evidence>
<gene>
    <name evidence="3" type="ORF">EG244_06220</name>
</gene>
<proteinExistence type="predicted"/>
<reference evidence="3 4" key="1">
    <citation type="submission" date="2018-11" db="EMBL/GenBank/DDBJ databases">
        <title>Gemmobacter sp. nov., YIM 102744-1 draft genome.</title>
        <authorList>
            <person name="Li G."/>
            <person name="Jiang Y."/>
        </authorList>
    </citation>
    <scope>NUCLEOTIDE SEQUENCE [LARGE SCALE GENOMIC DNA]</scope>
    <source>
        <strain evidence="3 4">YIM 102744-1</strain>
    </source>
</reference>
<dbReference type="EMBL" id="RRAZ01000007">
    <property type="protein sequence ID" value="RRH76349.1"/>
    <property type="molecule type" value="Genomic_DNA"/>
</dbReference>
<dbReference type="Proteomes" id="UP000282125">
    <property type="component" value="Unassembled WGS sequence"/>
</dbReference>
<dbReference type="InterPro" id="IPR018306">
    <property type="entry name" value="Phage_T5_Orf172_DNA-bd"/>
</dbReference>
<evidence type="ECO:0000313" key="3">
    <source>
        <dbReference type="EMBL" id="RRH76349.1"/>
    </source>
</evidence>
<protein>
    <submittedName>
        <fullName evidence="3">GIY-YIG nuclease family protein</fullName>
    </submittedName>
</protein>
<keyword evidence="1" id="KW-0472">Membrane</keyword>
<feature type="transmembrane region" description="Helical" evidence="1">
    <location>
        <begin position="119"/>
        <end position="142"/>
    </location>
</feature>
<dbReference type="Pfam" id="PF10544">
    <property type="entry name" value="T5orf172"/>
    <property type="match status" value="1"/>
</dbReference>
<keyword evidence="1" id="KW-1133">Transmembrane helix</keyword>
<dbReference type="SMART" id="SM00974">
    <property type="entry name" value="T5orf172"/>
    <property type="match status" value="1"/>
</dbReference>
<evidence type="ECO:0000313" key="4">
    <source>
        <dbReference type="Proteomes" id="UP000282125"/>
    </source>
</evidence>
<comment type="caution">
    <text evidence="3">The sequence shown here is derived from an EMBL/GenBank/DDBJ whole genome shotgun (WGS) entry which is preliminary data.</text>
</comment>
<sequence length="143" mass="16870">MKTKTPKKKPRRVPEHQWVYIMSNDSMPGLLKIGMTTTSPQQRNRELGSATGVPTPFRLEYSLEVNNARRIEQVIHRELSAYRVNRRREFFELDLKDAIRRVKSVARPRRLPLHRPAMVLSYGFEVVTAVVVLWLFTGWWFAY</sequence>
<feature type="domain" description="Bacteriophage T5 Orf172 DNA-binding" evidence="2">
    <location>
        <begin position="25"/>
        <end position="105"/>
    </location>
</feature>
<keyword evidence="4" id="KW-1185">Reference proteome</keyword>
<evidence type="ECO:0000256" key="1">
    <source>
        <dbReference type="SAM" id="Phobius"/>
    </source>
</evidence>
<name>A0A3P3DQ24_9RHOB</name>
<organism evidence="3 4">
    <name type="scientific">Falsigemmobacter faecalis</name>
    <dbReference type="NCBI Taxonomy" id="2488730"/>
    <lineage>
        <taxon>Bacteria</taxon>
        <taxon>Pseudomonadati</taxon>
        <taxon>Pseudomonadota</taxon>
        <taxon>Alphaproteobacteria</taxon>
        <taxon>Rhodobacterales</taxon>
        <taxon>Paracoccaceae</taxon>
        <taxon>Falsigemmobacter</taxon>
    </lineage>
</organism>
<accession>A0A3P3DQ24</accession>
<dbReference type="AlphaFoldDB" id="A0A3P3DQ24"/>